<evidence type="ECO:0000313" key="2">
    <source>
        <dbReference type="Proteomes" id="UP000184536"/>
    </source>
</evidence>
<accession>A0A1M6I1B8</accession>
<name>A0A1M6I1B8_9FIRM</name>
<dbReference type="Proteomes" id="UP000184536">
    <property type="component" value="Unassembled WGS sequence"/>
</dbReference>
<dbReference type="EMBL" id="FQZV01000019">
    <property type="protein sequence ID" value="SHJ28266.1"/>
    <property type="molecule type" value="Genomic_DNA"/>
</dbReference>
<gene>
    <name evidence="1" type="ORF">SAMN02745975_01710</name>
</gene>
<dbReference type="Pfam" id="PF11369">
    <property type="entry name" value="DUF3160"/>
    <property type="match status" value="1"/>
</dbReference>
<dbReference type="SMART" id="SM01325">
    <property type="entry name" value="DUF3160"/>
    <property type="match status" value="1"/>
</dbReference>
<protein>
    <submittedName>
        <fullName evidence="1">Uncharacterized protein</fullName>
    </submittedName>
</protein>
<proteinExistence type="predicted"/>
<keyword evidence="2" id="KW-1185">Reference proteome</keyword>
<dbReference type="STRING" id="1121919.SAMN02745975_01710"/>
<evidence type="ECO:0000313" key="1">
    <source>
        <dbReference type="EMBL" id="SHJ28266.1"/>
    </source>
</evidence>
<reference evidence="2" key="1">
    <citation type="submission" date="2016-11" db="EMBL/GenBank/DDBJ databases">
        <authorList>
            <person name="Varghese N."/>
            <person name="Submissions S."/>
        </authorList>
    </citation>
    <scope>NUCLEOTIDE SEQUENCE [LARGE SCALE GENOMIC DNA]</scope>
    <source>
        <strain evidence="2">DSM 17957</strain>
    </source>
</reference>
<dbReference type="OrthoDB" id="353549at2"/>
<dbReference type="InterPro" id="IPR022601">
    <property type="entry name" value="DUF3160"/>
</dbReference>
<dbReference type="AlphaFoldDB" id="A0A1M6I1B8"/>
<sequence length="222" mass="25748">MKNNEYKKLPSFITTDSVLQVYHIFFDYSLRTLESETLLGILEELTESMYEKSLALYNGVTDQELKDILIKNMAFFAVGLQTLEKPMPTDIPEQAKKLAAEEYQLVRGEQGFAQSAIFPYELDYSQYKPRGHYTRSEDLQRFFKTMMWYGQAPFPLYKQTEDAAGNDKAAGVRNVEQTLQALLITYSLFIENEGISDVTRWENIYDPTVFYVGNTDDLNIYH</sequence>
<organism evidence="1 2">
    <name type="scientific">Geosporobacter subterraneus DSM 17957</name>
    <dbReference type="NCBI Taxonomy" id="1121919"/>
    <lineage>
        <taxon>Bacteria</taxon>
        <taxon>Bacillati</taxon>
        <taxon>Bacillota</taxon>
        <taxon>Clostridia</taxon>
        <taxon>Peptostreptococcales</taxon>
        <taxon>Thermotaleaceae</taxon>
        <taxon>Geosporobacter</taxon>
    </lineage>
</organism>
<dbReference type="RefSeq" id="WP_110940878.1">
    <property type="nucleotide sequence ID" value="NZ_FQZV01000019.1"/>
</dbReference>